<dbReference type="Proteomes" id="UP001063166">
    <property type="component" value="Unassembled WGS sequence"/>
</dbReference>
<comment type="caution">
    <text evidence="2">The sequence shown here is derived from an EMBL/GenBank/DDBJ whole genome shotgun (WGS) entry which is preliminary data.</text>
</comment>
<feature type="compositionally biased region" description="Polar residues" evidence="1">
    <location>
        <begin position="50"/>
        <end position="69"/>
    </location>
</feature>
<reference evidence="2" key="1">
    <citation type="submission" date="2022-07" db="EMBL/GenBank/DDBJ databases">
        <title>The genome of Lyophyllum shimeji provides insight into the initial evolution of ectomycorrhizal fungal genome.</title>
        <authorList>
            <person name="Kobayashi Y."/>
            <person name="Shibata T."/>
            <person name="Hirakawa H."/>
            <person name="Shigenobu S."/>
            <person name="Nishiyama T."/>
            <person name="Yamada A."/>
            <person name="Hasebe M."/>
            <person name="Kawaguchi M."/>
        </authorList>
    </citation>
    <scope>NUCLEOTIDE SEQUENCE</scope>
    <source>
        <strain evidence="2">AT787</strain>
    </source>
</reference>
<feature type="region of interest" description="Disordered" evidence="1">
    <location>
        <begin position="1"/>
        <end position="106"/>
    </location>
</feature>
<sequence>MPNRPDSLPEPRLPPPPRISTAMPAEPSSQVASSSATTTSTAVVVPMDVDTQTIAESTPAQSGPSSSAADTARPGPAGDLPVGSETTMMSNVGEAPHPTARDPMDG</sequence>
<proteinExistence type="predicted"/>
<dbReference type="EMBL" id="BRPK01000018">
    <property type="protein sequence ID" value="GLB44695.1"/>
    <property type="molecule type" value="Genomic_DNA"/>
</dbReference>
<protein>
    <submittedName>
        <fullName evidence="2">Uncharacterized protein</fullName>
    </submittedName>
</protein>
<feature type="compositionally biased region" description="Low complexity" evidence="1">
    <location>
        <begin position="28"/>
        <end position="45"/>
    </location>
</feature>
<accession>A0A9P3UUF9</accession>
<evidence type="ECO:0000313" key="3">
    <source>
        <dbReference type="Proteomes" id="UP001063166"/>
    </source>
</evidence>
<gene>
    <name evidence="2" type="ORF">LshimejAT787_1800320</name>
</gene>
<evidence type="ECO:0000313" key="2">
    <source>
        <dbReference type="EMBL" id="GLB44695.1"/>
    </source>
</evidence>
<organism evidence="2 3">
    <name type="scientific">Lyophyllum shimeji</name>
    <name type="common">Hon-shimeji</name>
    <name type="synonym">Tricholoma shimeji</name>
    <dbReference type="NCBI Taxonomy" id="47721"/>
    <lineage>
        <taxon>Eukaryota</taxon>
        <taxon>Fungi</taxon>
        <taxon>Dikarya</taxon>
        <taxon>Basidiomycota</taxon>
        <taxon>Agaricomycotina</taxon>
        <taxon>Agaricomycetes</taxon>
        <taxon>Agaricomycetidae</taxon>
        <taxon>Agaricales</taxon>
        <taxon>Tricholomatineae</taxon>
        <taxon>Lyophyllaceae</taxon>
        <taxon>Lyophyllum</taxon>
    </lineage>
</organism>
<evidence type="ECO:0000256" key="1">
    <source>
        <dbReference type="SAM" id="MobiDB-lite"/>
    </source>
</evidence>
<dbReference type="AlphaFoldDB" id="A0A9P3UUF9"/>
<keyword evidence="3" id="KW-1185">Reference proteome</keyword>
<name>A0A9P3UUF9_LYOSH</name>